<name>A0A2S7T8Y4_9FLAO</name>
<comment type="caution">
    <text evidence="1">The sequence shown here is derived from an EMBL/GenBank/DDBJ whole genome shotgun (WGS) entry which is preliminary data.</text>
</comment>
<dbReference type="InterPro" id="IPR021365">
    <property type="entry name" value="DUF2891"/>
</dbReference>
<dbReference type="OrthoDB" id="9779797at2"/>
<evidence type="ECO:0008006" key="3">
    <source>
        <dbReference type="Google" id="ProtNLM"/>
    </source>
</evidence>
<dbReference type="EMBL" id="MQVX01000001">
    <property type="protein sequence ID" value="PQJ15965.1"/>
    <property type="molecule type" value="Genomic_DNA"/>
</dbReference>
<gene>
    <name evidence="1" type="ORF">BST99_09710</name>
</gene>
<organism evidence="1 2">
    <name type="scientific">Aureicoccus marinus</name>
    <dbReference type="NCBI Taxonomy" id="754435"/>
    <lineage>
        <taxon>Bacteria</taxon>
        <taxon>Pseudomonadati</taxon>
        <taxon>Bacteroidota</taxon>
        <taxon>Flavobacteriia</taxon>
        <taxon>Flavobacteriales</taxon>
        <taxon>Flavobacteriaceae</taxon>
        <taxon>Aureicoccus</taxon>
    </lineage>
</organism>
<protein>
    <recommendedName>
        <fullName evidence="3">DUF2891 domain-containing protein</fullName>
    </recommendedName>
</protein>
<reference evidence="2" key="1">
    <citation type="submission" date="2016-11" db="EMBL/GenBank/DDBJ databases">
        <title>Trade-off between light-utilization and light-protection in marine flavobacteria.</title>
        <authorList>
            <person name="Kumagai Y."/>
            <person name="Yoshizawa S."/>
            <person name="Kogure K."/>
        </authorList>
    </citation>
    <scope>NUCLEOTIDE SEQUENCE [LARGE SCALE GENOMIC DNA]</scope>
    <source>
        <strain evidence="2">SG-18</strain>
    </source>
</reference>
<evidence type="ECO:0000313" key="1">
    <source>
        <dbReference type="EMBL" id="PQJ15965.1"/>
    </source>
</evidence>
<dbReference type="Proteomes" id="UP000239366">
    <property type="component" value="Unassembled WGS sequence"/>
</dbReference>
<proteinExistence type="predicted"/>
<dbReference type="AlphaFoldDB" id="A0A2S7T8Y4"/>
<dbReference type="Pfam" id="PF11199">
    <property type="entry name" value="DUF2891"/>
    <property type="match status" value="1"/>
</dbReference>
<keyword evidence="2" id="KW-1185">Reference proteome</keyword>
<evidence type="ECO:0000313" key="2">
    <source>
        <dbReference type="Proteomes" id="UP000239366"/>
    </source>
</evidence>
<accession>A0A2S7T8Y4</accession>
<sequence>MKNLSLLCCLSLILNSCMVEVKKESTPTPPEKSTKKIELDLSEANRLADLPLGCIQNPLPYKSGLVVAKESDLAMPIDHHPAFYGCFDWHSAVHGHWSLVYLLKNFPDLERKDEAIQMLNQNLTAENIEKEVAYFSINRESKSFERLYGWAWLLKLQEELYTWDNPQAKQWYKNLQPLADYVSNAYQEYLPKLLYPIRVGTHTNTAFGISFAFDYAQTVGDEELMASIKEAALRFYSEDKDCPIEWEPSGHDFLSPCLQEIDIMRKVLSEEEFASWSKEFLPALYQQKLVLVPGQVKDRSDGHLVHLDGVNFSRAWCLYPLKENNAAYNLATDHLDYSLSKITDGDYAGQHWLGSFALYAFKTKIEAQ</sequence>
<dbReference type="RefSeq" id="WP_105001633.1">
    <property type="nucleotide sequence ID" value="NZ_MQVX01000001.1"/>
</dbReference>